<evidence type="ECO:0000256" key="2">
    <source>
        <dbReference type="ARBA" id="ARBA00022692"/>
    </source>
</evidence>
<gene>
    <name evidence="8" type="ORF">ICJ83_16875</name>
</gene>
<accession>A0A8J6Q3K2</accession>
<comment type="caution">
    <text evidence="8">The sequence shown here is derived from an EMBL/GenBank/DDBJ whole genome shotgun (WGS) entry which is preliminary data.</text>
</comment>
<evidence type="ECO:0000313" key="8">
    <source>
        <dbReference type="EMBL" id="MBD0833801.1"/>
    </source>
</evidence>
<dbReference type="PANTHER" id="PTHR46797">
    <property type="entry name" value="HTH-TYPE TRANSCRIPTIONAL REGULATOR"/>
    <property type="match status" value="1"/>
</dbReference>
<dbReference type="InterPro" id="IPR050807">
    <property type="entry name" value="TransReg_Diox_bact_type"/>
</dbReference>
<dbReference type="Proteomes" id="UP000600588">
    <property type="component" value="Unassembled WGS sequence"/>
</dbReference>
<evidence type="ECO:0000256" key="3">
    <source>
        <dbReference type="ARBA" id="ARBA00022989"/>
    </source>
</evidence>
<keyword evidence="5 6" id="KW-0472">Membrane</keyword>
<dbReference type="SUPFAM" id="SSF47413">
    <property type="entry name" value="lambda repressor-like DNA-binding domains"/>
    <property type="match status" value="1"/>
</dbReference>
<evidence type="ECO:0000256" key="5">
    <source>
        <dbReference type="ARBA" id="ARBA00023136"/>
    </source>
</evidence>
<keyword evidence="2 6" id="KW-0812">Transmembrane</keyword>
<feature type="transmembrane region" description="Helical" evidence="6">
    <location>
        <begin position="168"/>
        <end position="185"/>
    </location>
</feature>
<evidence type="ECO:0000256" key="6">
    <source>
        <dbReference type="SAM" id="Phobius"/>
    </source>
</evidence>
<feature type="domain" description="HTH cro/C1-type" evidence="7">
    <location>
        <begin position="10"/>
        <end position="64"/>
    </location>
</feature>
<dbReference type="Gene3D" id="1.10.260.40">
    <property type="entry name" value="lambda repressor-like DNA-binding domains"/>
    <property type="match status" value="1"/>
</dbReference>
<dbReference type="PANTHER" id="PTHR46797:SF1">
    <property type="entry name" value="METHYLPHOSPHONATE SYNTHASE"/>
    <property type="match status" value="1"/>
</dbReference>
<dbReference type="Pfam" id="PF09685">
    <property type="entry name" value="MamF_MmsF"/>
    <property type="match status" value="1"/>
</dbReference>
<dbReference type="InterPro" id="IPR019109">
    <property type="entry name" value="MamF_MmsF"/>
</dbReference>
<dbReference type="RefSeq" id="WP_188231579.1">
    <property type="nucleotide sequence ID" value="NZ_JACVXB010000020.1"/>
</dbReference>
<dbReference type="GO" id="GO:0003700">
    <property type="term" value="F:DNA-binding transcription factor activity"/>
    <property type="evidence" value="ECO:0007669"/>
    <property type="project" value="TreeGrafter"/>
</dbReference>
<dbReference type="AlphaFoldDB" id="A0A8J6Q3K2"/>
<proteinExistence type="predicted"/>
<dbReference type="SMART" id="SM00530">
    <property type="entry name" value="HTH_XRE"/>
    <property type="match status" value="1"/>
</dbReference>
<name>A0A8J6Q3K2_9FLAO</name>
<evidence type="ECO:0000256" key="4">
    <source>
        <dbReference type="ARBA" id="ARBA00023125"/>
    </source>
</evidence>
<dbReference type="PROSITE" id="PS50943">
    <property type="entry name" value="HTH_CROC1"/>
    <property type="match status" value="1"/>
</dbReference>
<dbReference type="CDD" id="cd00093">
    <property type="entry name" value="HTH_XRE"/>
    <property type="match status" value="1"/>
</dbReference>
<dbReference type="GO" id="GO:0003677">
    <property type="term" value="F:DNA binding"/>
    <property type="evidence" value="ECO:0007669"/>
    <property type="project" value="UniProtKB-KW"/>
</dbReference>
<protein>
    <submittedName>
        <fullName evidence="8">Helix-turn-helix domain-containing protein</fullName>
    </submittedName>
</protein>
<comment type="subcellular location">
    <subcellularLocation>
        <location evidence="1">Membrane</location>
        <topology evidence="1">Multi-pass membrane protein</topology>
    </subcellularLocation>
</comment>
<dbReference type="InterPro" id="IPR010982">
    <property type="entry name" value="Lambda_DNA-bd_dom_sf"/>
</dbReference>
<evidence type="ECO:0000313" key="9">
    <source>
        <dbReference type="Proteomes" id="UP000600588"/>
    </source>
</evidence>
<feature type="transmembrane region" description="Helical" evidence="6">
    <location>
        <begin position="123"/>
        <end position="148"/>
    </location>
</feature>
<reference evidence="8 9" key="1">
    <citation type="submission" date="2020-09" db="EMBL/GenBank/DDBJ databases">
        <title>TT11 complete genome.</title>
        <authorList>
            <person name="Wu Z."/>
        </authorList>
    </citation>
    <scope>NUCLEOTIDE SEQUENCE [LARGE SCALE GENOMIC DNA]</scope>
    <source>
        <strain evidence="8 9">TT11</strain>
    </source>
</reference>
<dbReference type="GO" id="GO:0005829">
    <property type="term" value="C:cytosol"/>
    <property type="evidence" value="ECO:0007669"/>
    <property type="project" value="TreeGrafter"/>
</dbReference>
<evidence type="ECO:0000259" key="7">
    <source>
        <dbReference type="PROSITE" id="PS50943"/>
    </source>
</evidence>
<keyword evidence="4" id="KW-0238">DNA-binding</keyword>
<sequence>MKNQNLAIKIKDLRNRKGFSQEQLSDESKLSLRTIQRIEKGESIPRGDTLIKLTQALGVTPDDLLEWQITDDKGYLQLLNWSSFSFIITPLLGIIIPLVMWILKREKIKFVDDSGKKIINFQITWTLILYSTITIIQLILGEGFFIYLNINITDSIWALIHKFSIPSVILFSLYVYNIVTIFLNVRKSQKGLKNKYLPAIPFLK</sequence>
<dbReference type="EMBL" id="JACVXB010000020">
    <property type="protein sequence ID" value="MBD0833801.1"/>
    <property type="molecule type" value="Genomic_DNA"/>
</dbReference>
<keyword evidence="3 6" id="KW-1133">Transmembrane helix</keyword>
<organism evidence="8 9">
    <name type="scientific">Aestuariibaculum sediminum</name>
    <dbReference type="NCBI Taxonomy" id="2770637"/>
    <lineage>
        <taxon>Bacteria</taxon>
        <taxon>Pseudomonadati</taxon>
        <taxon>Bacteroidota</taxon>
        <taxon>Flavobacteriia</taxon>
        <taxon>Flavobacteriales</taxon>
        <taxon>Flavobacteriaceae</taxon>
    </lineage>
</organism>
<evidence type="ECO:0000256" key="1">
    <source>
        <dbReference type="ARBA" id="ARBA00004141"/>
    </source>
</evidence>
<feature type="transmembrane region" description="Helical" evidence="6">
    <location>
        <begin position="81"/>
        <end position="103"/>
    </location>
</feature>
<dbReference type="Pfam" id="PF01381">
    <property type="entry name" value="HTH_3"/>
    <property type="match status" value="1"/>
</dbReference>
<dbReference type="InterPro" id="IPR001387">
    <property type="entry name" value="Cro/C1-type_HTH"/>
</dbReference>
<keyword evidence="9" id="KW-1185">Reference proteome</keyword>